<dbReference type="GO" id="GO:0008483">
    <property type="term" value="F:transaminase activity"/>
    <property type="evidence" value="ECO:0007669"/>
    <property type="project" value="UniProtKB-KW"/>
</dbReference>
<dbReference type="Gene3D" id="3.30.1360.120">
    <property type="entry name" value="Probable tRNA modification gtpase trme, domain 1"/>
    <property type="match status" value="1"/>
</dbReference>
<protein>
    <recommendedName>
        <fullName evidence="4">GCVT N-terminal domain-containing protein</fullName>
    </recommendedName>
</protein>
<organism evidence="5">
    <name type="scientific">marine metagenome</name>
    <dbReference type="NCBI Taxonomy" id="408172"/>
    <lineage>
        <taxon>unclassified sequences</taxon>
        <taxon>metagenomes</taxon>
        <taxon>ecological metagenomes</taxon>
    </lineage>
</organism>
<evidence type="ECO:0000259" key="4">
    <source>
        <dbReference type="Pfam" id="PF01571"/>
    </source>
</evidence>
<gene>
    <name evidence="5" type="ORF">METZ01_LOCUS295410</name>
</gene>
<dbReference type="InterPro" id="IPR028896">
    <property type="entry name" value="GcvT/YgfZ/DmdA"/>
</dbReference>
<feature type="domain" description="GCVT N-terminal" evidence="4">
    <location>
        <begin position="2"/>
        <end position="137"/>
    </location>
</feature>
<accession>A0A382M116</accession>
<reference evidence="5" key="1">
    <citation type="submission" date="2018-05" db="EMBL/GenBank/DDBJ databases">
        <authorList>
            <person name="Lanie J.A."/>
            <person name="Ng W.-L."/>
            <person name="Kazmierczak K.M."/>
            <person name="Andrzejewski T.M."/>
            <person name="Davidsen T.M."/>
            <person name="Wayne K.J."/>
            <person name="Tettelin H."/>
            <person name="Glass J.I."/>
            <person name="Rusch D."/>
            <person name="Podicherti R."/>
            <person name="Tsui H.-C.T."/>
            <person name="Winkler M.E."/>
        </authorList>
    </citation>
    <scope>NUCLEOTIDE SEQUENCE</scope>
</reference>
<evidence type="ECO:0000256" key="1">
    <source>
        <dbReference type="ARBA" id="ARBA00008609"/>
    </source>
</evidence>
<dbReference type="Gene3D" id="3.30.70.1400">
    <property type="entry name" value="Aminomethyltransferase beta-barrel domains"/>
    <property type="match status" value="1"/>
</dbReference>
<evidence type="ECO:0000256" key="2">
    <source>
        <dbReference type="ARBA" id="ARBA00022576"/>
    </source>
</evidence>
<evidence type="ECO:0000313" key="5">
    <source>
        <dbReference type="EMBL" id="SVC42556.1"/>
    </source>
</evidence>
<keyword evidence="2" id="KW-0032">Aminotransferase</keyword>
<dbReference type="EMBL" id="UINC01090532">
    <property type="protein sequence ID" value="SVC42556.1"/>
    <property type="molecule type" value="Genomic_DNA"/>
</dbReference>
<feature type="non-terminal residue" evidence="5">
    <location>
        <position position="137"/>
    </location>
</feature>
<dbReference type="FunFam" id="3.30.70.1400:FF:000001">
    <property type="entry name" value="Aminomethyltransferase"/>
    <property type="match status" value="1"/>
</dbReference>
<sequence>VRLGGKIVPFAGFEMPVQYPRGITQEHRTVRQQAGLFDVSHMGEFVIRGPDALTLVQRISVNDPSRIEIGQAQYSAMCLESGGVLDDFLVYRFSDRFMLVVNASNLEKDWAWIVSHADDLDAGLEDISAETALLALQ</sequence>
<feature type="non-terminal residue" evidence="5">
    <location>
        <position position="1"/>
    </location>
</feature>
<comment type="similarity">
    <text evidence="1">Belongs to the GcvT family.</text>
</comment>
<dbReference type="InterPro" id="IPR027266">
    <property type="entry name" value="TrmE/GcvT-like"/>
</dbReference>
<evidence type="ECO:0000256" key="3">
    <source>
        <dbReference type="ARBA" id="ARBA00022679"/>
    </source>
</evidence>
<dbReference type="PANTHER" id="PTHR43757:SF2">
    <property type="entry name" value="AMINOMETHYLTRANSFERASE, MITOCHONDRIAL"/>
    <property type="match status" value="1"/>
</dbReference>
<keyword evidence="3" id="KW-0808">Transferase</keyword>
<name>A0A382M116_9ZZZZ</name>
<dbReference type="InterPro" id="IPR006222">
    <property type="entry name" value="GCVT_N"/>
</dbReference>
<dbReference type="Pfam" id="PF01571">
    <property type="entry name" value="GCV_T"/>
    <property type="match status" value="1"/>
</dbReference>
<proteinExistence type="inferred from homology"/>
<dbReference type="PANTHER" id="PTHR43757">
    <property type="entry name" value="AMINOMETHYLTRANSFERASE"/>
    <property type="match status" value="1"/>
</dbReference>
<dbReference type="SUPFAM" id="SSF103025">
    <property type="entry name" value="Folate-binding domain"/>
    <property type="match status" value="1"/>
</dbReference>
<dbReference type="AlphaFoldDB" id="A0A382M116"/>